<name>A0AAD6J5J4_DREDA</name>
<dbReference type="Proteomes" id="UP001221413">
    <property type="component" value="Unassembled WGS sequence"/>
</dbReference>
<dbReference type="AlphaFoldDB" id="A0AAD6J5J4"/>
<comment type="caution">
    <text evidence="1">The sequence shown here is derived from an EMBL/GenBank/DDBJ whole genome shotgun (WGS) entry which is preliminary data.</text>
</comment>
<gene>
    <name evidence="1" type="ORF">Dda_2254</name>
</gene>
<organism evidence="1 2">
    <name type="scientific">Drechslerella dactyloides</name>
    <name type="common">Nematode-trapping fungus</name>
    <name type="synonym">Arthrobotrys dactyloides</name>
    <dbReference type="NCBI Taxonomy" id="74499"/>
    <lineage>
        <taxon>Eukaryota</taxon>
        <taxon>Fungi</taxon>
        <taxon>Dikarya</taxon>
        <taxon>Ascomycota</taxon>
        <taxon>Pezizomycotina</taxon>
        <taxon>Orbiliomycetes</taxon>
        <taxon>Orbiliales</taxon>
        <taxon>Orbiliaceae</taxon>
        <taxon>Drechslerella</taxon>
    </lineage>
</organism>
<dbReference type="EMBL" id="JAQGDS010000002">
    <property type="protein sequence ID" value="KAJ6263685.1"/>
    <property type="molecule type" value="Genomic_DNA"/>
</dbReference>
<accession>A0AAD6J5J4</accession>
<protein>
    <submittedName>
        <fullName evidence="1">Uncharacterized protein</fullName>
    </submittedName>
</protein>
<reference evidence="1" key="1">
    <citation type="submission" date="2023-01" db="EMBL/GenBank/DDBJ databases">
        <title>The chitinases involved in constricting ring structure development in the nematode-trapping fungus Drechslerella dactyloides.</title>
        <authorList>
            <person name="Wang R."/>
            <person name="Zhang L."/>
            <person name="Tang P."/>
            <person name="Li S."/>
            <person name="Liang L."/>
        </authorList>
    </citation>
    <scope>NUCLEOTIDE SEQUENCE</scope>
    <source>
        <strain evidence="1">YMF1.00031</strain>
    </source>
</reference>
<sequence length="129" mass="14353">MESDLTMAEMNPTMQASGSYYSSREALSEIEEEAQIPFQIPVGRVADMDDSMADTFMDKSAVDALSDSGDRSFDIQSAEGRLESDVVSTAPQGNPLDTWQLWPEIEYYAPASMRFITNYAKRHNVPVIS</sequence>
<evidence type="ECO:0000313" key="1">
    <source>
        <dbReference type="EMBL" id="KAJ6263685.1"/>
    </source>
</evidence>
<keyword evidence="2" id="KW-1185">Reference proteome</keyword>
<proteinExistence type="predicted"/>
<evidence type="ECO:0000313" key="2">
    <source>
        <dbReference type="Proteomes" id="UP001221413"/>
    </source>
</evidence>